<name>A0ACB8ASK8_9AGAM</name>
<gene>
    <name evidence="1" type="ORF">BJ138DRAFT_1140474</name>
</gene>
<keyword evidence="2" id="KW-1185">Reference proteome</keyword>
<reference evidence="1" key="1">
    <citation type="journal article" date="2021" name="New Phytol.">
        <title>Evolutionary innovations through gain and loss of genes in the ectomycorrhizal Boletales.</title>
        <authorList>
            <person name="Wu G."/>
            <person name="Miyauchi S."/>
            <person name="Morin E."/>
            <person name="Kuo A."/>
            <person name="Drula E."/>
            <person name="Varga T."/>
            <person name="Kohler A."/>
            <person name="Feng B."/>
            <person name="Cao Y."/>
            <person name="Lipzen A."/>
            <person name="Daum C."/>
            <person name="Hundley H."/>
            <person name="Pangilinan J."/>
            <person name="Johnson J."/>
            <person name="Barry K."/>
            <person name="LaButti K."/>
            <person name="Ng V."/>
            <person name="Ahrendt S."/>
            <person name="Min B."/>
            <person name="Choi I.G."/>
            <person name="Park H."/>
            <person name="Plett J.M."/>
            <person name="Magnuson J."/>
            <person name="Spatafora J.W."/>
            <person name="Nagy L.G."/>
            <person name="Henrissat B."/>
            <person name="Grigoriev I.V."/>
            <person name="Yang Z.L."/>
            <person name="Xu J."/>
            <person name="Martin F.M."/>
        </authorList>
    </citation>
    <scope>NUCLEOTIDE SEQUENCE</scope>
    <source>
        <strain evidence="1">ATCC 28755</strain>
    </source>
</reference>
<dbReference type="Proteomes" id="UP000790377">
    <property type="component" value="Unassembled WGS sequence"/>
</dbReference>
<protein>
    <submittedName>
        <fullName evidence="1">Uncharacterized protein</fullName>
    </submittedName>
</protein>
<accession>A0ACB8ASK8</accession>
<evidence type="ECO:0000313" key="2">
    <source>
        <dbReference type="Proteomes" id="UP000790377"/>
    </source>
</evidence>
<proteinExistence type="predicted"/>
<organism evidence="1 2">
    <name type="scientific">Hygrophoropsis aurantiaca</name>
    <dbReference type="NCBI Taxonomy" id="72124"/>
    <lineage>
        <taxon>Eukaryota</taxon>
        <taxon>Fungi</taxon>
        <taxon>Dikarya</taxon>
        <taxon>Basidiomycota</taxon>
        <taxon>Agaricomycotina</taxon>
        <taxon>Agaricomycetes</taxon>
        <taxon>Agaricomycetidae</taxon>
        <taxon>Boletales</taxon>
        <taxon>Coniophorineae</taxon>
        <taxon>Hygrophoropsidaceae</taxon>
        <taxon>Hygrophoropsis</taxon>
    </lineage>
</organism>
<dbReference type="EMBL" id="MU267594">
    <property type="protein sequence ID" value="KAH7916008.1"/>
    <property type="molecule type" value="Genomic_DNA"/>
</dbReference>
<comment type="caution">
    <text evidence="1">The sequence shown here is derived from an EMBL/GenBank/DDBJ whole genome shotgun (WGS) entry which is preliminary data.</text>
</comment>
<sequence length="222" mass="24722">MCNGKHMQWTLQPVRAETSTTLPVASVCSSANLQTGRFRWRNVFGETLGRHTAVVFFNRSGHCRGKPFVGFDEAFPSMCDGPSICGVLFFQCDHGIEVSRILGGQLPHITNCILNQFCSTYRNFFLHGLGFRGYASEEDLLNVMQYIRNPLNILIVCLTTFGPVGSSTPRLYWAVILLSWCGTSRFIFATCMPSKIFQGSVAGTSLRKSLPSRSKEYILING</sequence>
<evidence type="ECO:0000313" key="1">
    <source>
        <dbReference type="EMBL" id="KAH7916008.1"/>
    </source>
</evidence>